<gene>
    <name evidence="1" type="ORF">SAMN02927923_04188</name>
</gene>
<dbReference type="AlphaFoldDB" id="A0A1G5LDR4"/>
<reference evidence="1 2" key="1">
    <citation type="submission" date="2016-10" db="EMBL/GenBank/DDBJ databases">
        <authorList>
            <person name="de Groot N.N."/>
        </authorList>
    </citation>
    <scope>NUCLEOTIDE SEQUENCE [LARGE SCALE GENOMIC DNA]</scope>
    <source>
        <strain evidence="1 2">CGMCC 1.7666</strain>
    </source>
</reference>
<organism evidence="1 2">
    <name type="scientific">Microvirga guangxiensis</name>
    <dbReference type="NCBI Taxonomy" id="549386"/>
    <lineage>
        <taxon>Bacteria</taxon>
        <taxon>Pseudomonadati</taxon>
        <taxon>Pseudomonadota</taxon>
        <taxon>Alphaproteobacteria</taxon>
        <taxon>Hyphomicrobiales</taxon>
        <taxon>Methylobacteriaceae</taxon>
        <taxon>Microvirga</taxon>
    </lineage>
</organism>
<evidence type="ECO:0000313" key="1">
    <source>
        <dbReference type="EMBL" id="SCZ11012.1"/>
    </source>
</evidence>
<protein>
    <submittedName>
        <fullName evidence="1">Uncharacterized protein</fullName>
    </submittedName>
</protein>
<name>A0A1G5LDR4_9HYPH</name>
<dbReference type="Proteomes" id="UP000199569">
    <property type="component" value="Unassembled WGS sequence"/>
</dbReference>
<proteinExistence type="predicted"/>
<keyword evidence="2" id="KW-1185">Reference proteome</keyword>
<accession>A0A1G5LDR4</accession>
<sequence length="105" mass="10892">MISLRASKIKANSPAGGWIPYIASFGIAVGLVFAPMPADAAPNLAAGAPAAKVVKGVGTVVAAKDVEETGSIKEQDADDAICSKSRKRLFVEGEGWIVRKLTTCY</sequence>
<dbReference type="RefSeq" id="WP_139165554.1">
    <property type="nucleotide sequence ID" value="NZ_FMVJ01000017.1"/>
</dbReference>
<dbReference type="EMBL" id="FMVJ01000017">
    <property type="protein sequence ID" value="SCZ11012.1"/>
    <property type="molecule type" value="Genomic_DNA"/>
</dbReference>
<dbReference type="OrthoDB" id="8021190at2"/>
<evidence type="ECO:0000313" key="2">
    <source>
        <dbReference type="Proteomes" id="UP000199569"/>
    </source>
</evidence>